<proteinExistence type="predicted"/>
<gene>
    <name evidence="2" type="ORF">QPX34_06925</name>
</gene>
<organism evidence="2 3">
    <name type="scientific">Corynebacterium accolens</name>
    <dbReference type="NCBI Taxonomy" id="38284"/>
    <lineage>
        <taxon>Bacteria</taxon>
        <taxon>Bacillati</taxon>
        <taxon>Actinomycetota</taxon>
        <taxon>Actinomycetes</taxon>
        <taxon>Mycobacteriales</taxon>
        <taxon>Corynebacteriaceae</taxon>
        <taxon>Corynebacterium</taxon>
    </lineage>
</organism>
<feature type="region of interest" description="Disordered" evidence="1">
    <location>
        <begin position="88"/>
        <end position="258"/>
    </location>
</feature>
<sequence>MRTHTSGVVTTGNDRFPVEDGQVEFTALPGPAVLALISQGRAVDTIPIVVGESDEQSLRNVVRAAQVVDEATQREIERLSAEMMEALDSAREEATAAQGHAKTAEGHANAAQEQAQQASSLASAASTSAEEAKGHATTAEGHASRAQQSAEESGRSADRAEGARGEARAAWDGAKEARDAAEGHASTAEGHATKAASSAGDAEGAAGRADESAQQVREIAESTSWDGDQVTVNGKKSPHLTGPQGQRGPQGPPGTVEGIDFSQYAKVEQLSDVVREGTEANLSGIFLDNGAEDATGIVFQNRGAESYLRFSADNHLTLTNIDGDAERVVSMPDQWDFNTAVDMRNNQLRGLPSPSDDNHAATKSYVDGKADGKQDKAAVLDRLAEYVGDSDLFGSKGVTSTIGDPGAFPHSKHAVVTDDDGWVKAYGEPQKAEHVANKKYVDSQVSAVRDRVGALESGGGGGGFWAGTQAAYNRESKDSNTLYVITG</sequence>
<feature type="compositionally biased region" description="Low complexity" evidence="1">
    <location>
        <begin position="106"/>
        <end position="129"/>
    </location>
</feature>
<keyword evidence="3" id="KW-1185">Reference proteome</keyword>
<name>A0ABT7FQ84_9CORY</name>
<dbReference type="EMBL" id="JASNUO010000006">
    <property type="protein sequence ID" value="MDK4247757.1"/>
    <property type="molecule type" value="Genomic_DNA"/>
</dbReference>
<feature type="compositionally biased region" description="Polar residues" evidence="1">
    <location>
        <begin position="221"/>
        <end position="234"/>
    </location>
</feature>
<evidence type="ECO:0008006" key="4">
    <source>
        <dbReference type="Google" id="ProtNLM"/>
    </source>
</evidence>
<evidence type="ECO:0000313" key="3">
    <source>
        <dbReference type="Proteomes" id="UP001239414"/>
    </source>
</evidence>
<evidence type="ECO:0000256" key="1">
    <source>
        <dbReference type="SAM" id="MobiDB-lite"/>
    </source>
</evidence>
<evidence type="ECO:0000313" key="2">
    <source>
        <dbReference type="EMBL" id="MDK4247757.1"/>
    </source>
</evidence>
<feature type="compositionally biased region" description="Basic and acidic residues" evidence="1">
    <location>
        <begin position="152"/>
        <end position="182"/>
    </location>
</feature>
<reference evidence="2 3" key="1">
    <citation type="submission" date="2023-05" db="EMBL/GenBank/DDBJ databases">
        <title>Metabolic capabilities are highly conserved among human nasal-associated Corynebacterium species in pangenomic analyses.</title>
        <authorList>
            <person name="Tran T.H."/>
            <person name="Roberts A.Q."/>
            <person name="Escapa I.F."/>
            <person name="Gao W."/>
            <person name="Conlan S."/>
            <person name="Kong H."/>
            <person name="Segre J.A."/>
            <person name="Kelly M.S."/>
            <person name="Lemon K.P."/>
        </authorList>
    </citation>
    <scope>NUCLEOTIDE SEQUENCE [LARGE SCALE GENOMIC DNA]</scope>
    <source>
        <strain evidence="2 3">KPL3802</strain>
    </source>
</reference>
<comment type="caution">
    <text evidence="2">The sequence shown here is derived from an EMBL/GenBank/DDBJ whole genome shotgun (WGS) entry which is preliminary data.</text>
</comment>
<protein>
    <recommendedName>
        <fullName evidence="4">Tail fiber protein</fullName>
    </recommendedName>
</protein>
<dbReference type="RefSeq" id="WP_284612656.1">
    <property type="nucleotide sequence ID" value="NZ_JASNUO010000006.1"/>
</dbReference>
<feature type="compositionally biased region" description="Low complexity" evidence="1">
    <location>
        <begin position="195"/>
        <end position="207"/>
    </location>
</feature>
<dbReference type="Proteomes" id="UP001239414">
    <property type="component" value="Unassembled WGS sequence"/>
</dbReference>
<accession>A0ABT7FQ84</accession>